<dbReference type="Gene3D" id="3.40.50.1000">
    <property type="entry name" value="HAD superfamily/HAD-like"/>
    <property type="match status" value="1"/>
</dbReference>
<organism evidence="2 3">
    <name type="scientific">Acanthamoeba polyphaga moumouvirus</name>
    <dbReference type="NCBI Taxonomy" id="1269028"/>
    <lineage>
        <taxon>Viruses</taxon>
        <taxon>Varidnaviria</taxon>
        <taxon>Bamfordvirae</taxon>
        <taxon>Nucleocytoviricota</taxon>
        <taxon>Megaviricetes</taxon>
        <taxon>Imitervirales</taxon>
        <taxon>Mimiviridae</taxon>
        <taxon>Megamimivirinae</taxon>
        <taxon>Moumouvirus</taxon>
    </lineage>
</organism>
<dbReference type="Pfam" id="PF06941">
    <property type="entry name" value="NT5C"/>
    <property type="match status" value="1"/>
</dbReference>
<sequence length="243" mass="28534">MELYAITKKSIRIGLNMDNILFDYNNKIIKQFENHSIYFLTSEEMYDSIISNNNFKSIYKDIIQQDDFYLDLEPVENILQVYQYLSTIKDVQNNNIFKVYIIGKPNKALSSKFNIIKKYFGDEAIKNTIFTKDKTIINLDILIDAENIIRGINGSSVHSPNRNAKYYPNTMSFQHIRYKTYCSYFTETICDHPVINNWTDNTYIYVIIKECVKLGLLTNDINCMPDIKLKIYNITGNKIHKFA</sequence>
<dbReference type="InterPro" id="IPR010708">
    <property type="entry name" value="5'(3')-deoxyribonucleotidase"/>
</dbReference>
<evidence type="ECO:0000313" key="3">
    <source>
        <dbReference type="Proteomes" id="UP000201640"/>
    </source>
</evidence>
<dbReference type="InterPro" id="IPR023214">
    <property type="entry name" value="HAD_sf"/>
</dbReference>
<dbReference type="GeneID" id="14446163"/>
<protein>
    <submittedName>
        <fullName evidence="2">Putative 5' nucleotidase</fullName>
    </submittedName>
</protein>
<dbReference type="RefSeq" id="YP_007354860.1">
    <property type="nucleotide sequence ID" value="NC_020104.1"/>
</dbReference>
<evidence type="ECO:0000313" key="2">
    <source>
        <dbReference type="EMBL" id="AGC02424.1"/>
    </source>
</evidence>
<accession>L7RCS4</accession>
<feature type="active site" description="Proton donor" evidence="1">
    <location>
        <position position="18"/>
    </location>
</feature>
<dbReference type="PANTHER" id="PTHR16504">
    <property type="entry name" value="5'(3')-DEOXYRIBONUCLEOTIDASE"/>
    <property type="match status" value="1"/>
</dbReference>
<proteinExistence type="predicted"/>
<evidence type="ECO:0000256" key="1">
    <source>
        <dbReference type="PIRSR" id="PIRSR610708-1"/>
    </source>
</evidence>
<dbReference type="EMBL" id="JX962719">
    <property type="protein sequence ID" value="AGC02424.1"/>
    <property type="molecule type" value="Genomic_DNA"/>
</dbReference>
<name>L7RCS4_9VIRU</name>
<dbReference type="KEGG" id="vg:14446163"/>
<keyword evidence="3" id="KW-1185">Reference proteome</keyword>
<dbReference type="PANTHER" id="PTHR16504:SF4">
    <property type="entry name" value="5'(3')-DEOXYRIBONUCLEOTIDASE"/>
    <property type="match status" value="1"/>
</dbReference>
<dbReference type="Proteomes" id="UP000201640">
    <property type="component" value="Segment"/>
</dbReference>
<dbReference type="OrthoDB" id="10493at10239"/>
<reference evidence="2 3" key="1">
    <citation type="journal article" date="2012" name="Genome Biol. Evol.">
        <title>Related Giant Viruses in Distant Locations and Different Habitats: Acanthamoeba polyphaga moumouvirus Represents a Third Lineage of the Mimiviridae That Is Close to the Megavirus Lineage.</title>
        <authorList>
            <person name="Yoosuf N."/>
            <person name="Yutin N."/>
            <person name="Colson P."/>
            <person name="Shabalina S.A."/>
            <person name="Pagnier I."/>
            <person name="Robert C."/>
            <person name="Azza S."/>
            <person name="Klose T."/>
            <person name="Wong J."/>
            <person name="Rossmann M.G."/>
            <person name="La Scola B."/>
            <person name="Raoult D."/>
            <person name="Koonin E.V."/>
        </authorList>
    </citation>
    <scope>NUCLEOTIDE SEQUENCE [LARGE SCALE GENOMIC DNA]</scope>
    <source>
        <strain evidence="2 3">M10A</strain>
    </source>
</reference>
<gene>
    <name evidence="2" type="ORF">Moumou_00909</name>
</gene>
<dbReference type="GO" id="GO:0009223">
    <property type="term" value="P:pyrimidine deoxyribonucleotide catabolic process"/>
    <property type="evidence" value="ECO:0007669"/>
    <property type="project" value="TreeGrafter"/>
</dbReference>
<dbReference type="GO" id="GO:0008253">
    <property type="term" value="F:5'-nucleotidase activity"/>
    <property type="evidence" value="ECO:0007669"/>
    <property type="project" value="InterPro"/>
</dbReference>